<dbReference type="InterPro" id="IPR010980">
    <property type="entry name" value="Cyt_c/b562"/>
</dbReference>
<evidence type="ECO:0000313" key="1">
    <source>
        <dbReference type="EMBL" id="SHK22601.1"/>
    </source>
</evidence>
<accession>A0A1M6QQR7</accession>
<dbReference type="RefSeq" id="WP_079653530.1">
    <property type="nucleotide sequence ID" value="NZ_LT670846.1"/>
</dbReference>
<keyword evidence="2" id="KW-1185">Reference proteome</keyword>
<evidence type="ECO:0000313" key="2">
    <source>
        <dbReference type="Proteomes" id="UP000189810"/>
    </source>
</evidence>
<dbReference type="AlphaFoldDB" id="A0A1M6QQR7"/>
<dbReference type="GO" id="GO:0022900">
    <property type="term" value="P:electron transport chain"/>
    <property type="evidence" value="ECO:0007669"/>
    <property type="project" value="InterPro"/>
</dbReference>
<protein>
    <recommendedName>
        <fullName evidence="3">Cytochrome C</fullName>
    </recommendedName>
</protein>
<dbReference type="SUPFAM" id="SSF47175">
    <property type="entry name" value="Cytochromes"/>
    <property type="match status" value="1"/>
</dbReference>
<sequence>MRRFWVFLAAVSLAGAVEHTQESDMTFRQVMQLVNQATISILQGFLFNNDYLIISGAQQIVHHPMPKGGPIRYIDPSRREEFIKAMPTFEEQVHGSAERLVKFIREGRREEAYEEYMKMVRGCMACHQMFRDFGKH</sequence>
<dbReference type="OrthoDB" id="14753at2"/>
<organism evidence="1 2">
    <name type="scientific">Thermocrinis minervae</name>
    <dbReference type="NCBI Taxonomy" id="381751"/>
    <lineage>
        <taxon>Bacteria</taxon>
        <taxon>Pseudomonadati</taxon>
        <taxon>Aquificota</taxon>
        <taxon>Aquificia</taxon>
        <taxon>Aquificales</taxon>
        <taxon>Aquificaceae</taxon>
        <taxon>Thermocrinis</taxon>
    </lineage>
</organism>
<dbReference type="Proteomes" id="UP000189810">
    <property type="component" value="Chromosome I"/>
</dbReference>
<dbReference type="GO" id="GO:0009055">
    <property type="term" value="F:electron transfer activity"/>
    <property type="evidence" value="ECO:0007669"/>
    <property type="project" value="InterPro"/>
</dbReference>
<evidence type="ECO:0008006" key="3">
    <source>
        <dbReference type="Google" id="ProtNLM"/>
    </source>
</evidence>
<gene>
    <name evidence="1" type="ORF">SAMN05444391_0350</name>
</gene>
<dbReference type="GO" id="GO:0020037">
    <property type="term" value="F:heme binding"/>
    <property type="evidence" value="ECO:0007669"/>
    <property type="project" value="InterPro"/>
</dbReference>
<reference evidence="1 2" key="1">
    <citation type="submission" date="2016-11" db="EMBL/GenBank/DDBJ databases">
        <authorList>
            <person name="Jaros S."/>
            <person name="Januszkiewicz K."/>
            <person name="Wedrychowicz H."/>
        </authorList>
    </citation>
    <scope>NUCLEOTIDE SEQUENCE [LARGE SCALE GENOMIC DNA]</scope>
    <source>
        <strain evidence="1 2">DSM 19557</strain>
    </source>
</reference>
<dbReference type="STRING" id="381751.SAMN05444391_0350"/>
<name>A0A1M6QQR7_9AQUI</name>
<dbReference type="EMBL" id="LT670846">
    <property type="protein sequence ID" value="SHK22601.1"/>
    <property type="molecule type" value="Genomic_DNA"/>
</dbReference>
<proteinExistence type="predicted"/>
<dbReference type="GO" id="GO:0005506">
    <property type="term" value="F:iron ion binding"/>
    <property type="evidence" value="ECO:0007669"/>
    <property type="project" value="InterPro"/>
</dbReference>